<gene>
    <name evidence="1" type="ORF">HMPREF1866_00971</name>
</gene>
<dbReference type="OrthoDB" id="9804137at2"/>
<evidence type="ECO:0000313" key="2">
    <source>
        <dbReference type="Proteomes" id="UP000070394"/>
    </source>
</evidence>
<name>A0A133ZUR2_9FIRM</name>
<protein>
    <submittedName>
        <fullName evidence="1">Uncharacterized protein</fullName>
    </submittedName>
</protein>
<keyword evidence="2" id="KW-1185">Reference proteome</keyword>
<dbReference type="AlphaFoldDB" id="A0A133ZUR2"/>
<proteinExistence type="predicted"/>
<dbReference type="STRING" id="467210.HMPREF1866_00971"/>
<dbReference type="Proteomes" id="UP000070394">
    <property type="component" value="Unassembled WGS sequence"/>
</dbReference>
<organism evidence="1 2">
    <name type="scientific">Lachnoanaerobaculum saburreum</name>
    <dbReference type="NCBI Taxonomy" id="467210"/>
    <lineage>
        <taxon>Bacteria</taxon>
        <taxon>Bacillati</taxon>
        <taxon>Bacillota</taxon>
        <taxon>Clostridia</taxon>
        <taxon>Lachnospirales</taxon>
        <taxon>Lachnospiraceae</taxon>
        <taxon>Lachnoanaerobaculum</taxon>
    </lineage>
</organism>
<evidence type="ECO:0000313" key="1">
    <source>
        <dbReference type="EMBL" id="KXB59155.1"/>
    </source>
</evidence>
<dbReference type="PATRIC" id="fig|467210.3.peg.960"/>
<comment type="caution">
    <text evidence="1">The sequence shown here is derived from an EMBL/GenBank/DDBJ whole genome shotgun (WGS) entry which is preliminary data.</text>
</comment>
<dbReference type="EMBL" id="LSDA01000037">
    <property type="protein sequence ID" value="KXB59155.1"/>
    <property type="molecule type" value="Genomic_DNA"/>
</dbReference>
<reference evidence="2" key="1">
    <citation type="submission" date="2016-01" db="EMBL/GenBank/DDBJ databases">
        <authorList>
            <person name="Mitreva M."/>
            <person name="Pepin K.H."/>
            <person name="Mihindukulasuriya K.A."/>
            <person name="Fulton R."/>
            <person name="Fronick C."/>
            <person name="O'Laughlin M."/>
            <person name="Miner T."/>
            <person name="Herter B."/>
            <person name="Rosa B.A."/>
            <person name="Cordes M."/>
            <person name="Tomlinson C."/>
            <person name="Wollam A."/>
            <person name="Palsikar V.B."/>
            <person name="Mardis E.R."/>
            <person name="Wilson R.K."/>
        </authorList>
    </citation>
    <scope>NUCLEOTIDE SEQUENCE [LARGE SCALE GENOMIC DNA]</scope>
    <source>
        <strain evidence="2">DNF00896</strain>
    </source>
</reference>
<sequence length="60" mass="6758">MATSSITHNFVISNPKSIERFVAALDEAERDRTPKQVLPGRQLTNPQEILSLMAKRNKHA</sequence>
<accession>A0A133ZUR2</accession>
<dbReference type="RefSeq" id="WP_060930843.1">
    <property type="nucleotide sequence ID" value="NZ_KQ959797.1"/>
</dbReference>